<name>A0A9P7EZK4_9AGAM</name>
<proteinExistence type="predicted"/>
<dbReference type="InterPro" id="IPR036213">
    <property type="entry name" value="Calpain_III_sf"/>
</dbReference>
<accession>A0A9P7EZK4</accession>
<gene>
    <name evidence="2" type="ORF">F5147DRAFT_363489</name>
</gene>
<keyword evidence="3" id="KW-1185">Reference proteome</keyword>
<protein>
    <recommendedName>
        <fullName evidence="1">Peptidase C2 calpain large subunit domain-containing protein</fullName>
    </recommendedName>
</protein>
<dbReference type="Gene3D" id="2.60.120.380">
    <property type="match status" value="1"/>
</dbReference>
<evidence type="ECO:0000313" key="3">
    <source>
        <dbReference type="Proteomes" id="UP000823399"/>
    </source>
</evidence>
<dbReference type="Pfam" id="PF01067">
    <property type="entry name" value="Calpain_III"/>
    <property type="match status" value="1"/>
</dbReference>
<dbReference type="RefSeq" id="XP_041288678.1">
    <property type="nucleotide sequence ID" value="XM_041429395.1"/>
</dbReference>
<comment type="caution">
    <text evidence="2">The sequence shown here is derived from an EMBL/GenBank/DDBJ whole genome shotgun (WGS) entry which is preliminary data.</text>
</comment>
<dbReference type="Proteomes" id="UP000823399">
    <property type="component" value="Unassembled WGS sequence"/>
</dbReference>
<evidence type="ECO:0000313" key="2">
    <source>
        <dbReference type="EMBL" id="KAG2097920.1"/>
    </source>
</evidence>
<dbReference type="InterPro" id="IPR022682">
    <property type="entry name" value="Calpain_domain_III"/>
</dbReference>
<feature type="domain" description="Peptidase C2 calpain large subunit" evidence="1">
    <location>
        <begin position="21"/>
        <end position="92"/>
    </location>
</feature>
<dbReference type="OrthoDB" id="167576at2759"/>
<dbReference type="AlphaFoldDB" id="A0A9P7EZK4"/>
<organism evidence="2 3">
    <name type="scientific">Suillus discolor</name>
    <dbReference type="NCBI Taxonomy" id="1912936"/>
    <lineage>
        <taxon>Eukaryota</taxon>
        <taxon>Fungi</taxon>
        <taxon>Dikarya</taxon>
        <taxon>Basidiomycota</taxon>
        <taxon>Agaricomycotina</taxon>
        <taxon>Agaricomycetes</taxon>
        <taxon>Agaricomycetidae</taxon>
        <taxon>Boletales</taxon>
        <taxon>Suillineae</taxon>
        <taxon>Suillaceae</taxon>
        <taxon>Suillus</taxon>
    </lineage>
</organism>
<dbReference type="EMBL" id="JABBWM010000063">
    <property type="protein sequence ID" value="KAG2097920.1"/>
    <property type="molecule type" value="Genomic_DNA"/>
</dbReference>
<dbReference type="SUPFAM" id="SSF49758">
    <property type="entry name" value="Calpain large subunit, middle domain (domain III)"/>
    <property type="match status" value="1"/>
</dbReference>
<reference evidence="2" key="1">
    <citation type="journal article" date="2020" name="New Phytol.">
        <title>Comparative genomics reveals dynamic genome evolution in host specialist ectomycorrhizal fungi.</title>
        <authorList>
            <person name="Lofgren L.A."/>
            <person name="Nguyen N.H."/>
            <person name="Vilgalys R."/>
            <person name="Ruytinx J."/>
            <person name="Liao H.L."/>
            <person name="Branco S."/>
            <person name="Kuo A."/>
            <person name="LaButti K."/>
            <person name="Lipzen A."/>
            <person name="Andreopoulos W."/>
            <person name="Pangilinan J."/>
            <person name="Riley R."/>
            <person name="Hundley H."/>
            <person name="Na H."/>
            <person name="Barry K."/>
            <person name="Grigoriev I.V."/>
            <person name="Stajich J.E."/>
            <person name="Kennedy P.G."/>
        </authorList>
    </citation>
    <scope>NUCLEOTIDE SEQUENCE</scope>
    <source>
        <strain evidence="2">FC423</strain>
    </source>
</reference>
<evidence type="ECO:0000259" key="1">
    <source>
        <dbReference type="Pfam" id="PF01067"/>
    </source>
</evidence>
<sequence>MVSWNTRDPPTRDMQKIDSVWNNKTAGGNRTHPTYMVNPQYHLRVHNTSTSIDKRSSTSTSADRRNKTQVILTTRSTRDISLNVTTVGSQGERISELSQKEVVAHSGPHTYGHARIAAYLARTVDLLPRGKHGLFSSSCKFILQSWRLHGHIISLRTGPDGKFTESKRFDLDIYL</sequence>
<dbReference type="GeneID" id="64691654"/>